<dbReference type="AlphaFoldDB" id="A0ABD3GFB0"/>
<reference evidence="1 2" key="1">
    <citation type="submission" date="2024-09" db="EMBL/GenBank/DDBJ databases">
        <title>Chromosome-scale assembly of Riccia sorocarpa.</title>
        <authorList>
            <person name="Paukszto L."/>
        </authorList>
    </citation>
    <scope>NUCLEOTIDE SEQUENCE [LARGE SCALE GENOMIC DNA]</scope>
    <source>
        <strain evidence="1">LP-2024</strain>
        <tissue evidence="1">Aerial parts of the thallus</tissue>
    </source>
</reference>
<organism evidence="1 2">
    <name type="scientific">Riccia sorocarpa</name>
    <dbReference type="NCBI Taxonomy" id="122646"/>
    <lineage>
        <taxon>Eukaryota</taxon>
        <taxon>Viridiplantae</taxon>
        <taxon>Streptophyta</taxon>
        <taxon>Embryophyta</taxon>
        <taxon>Marchantiophyta</taxon>
        <taxon>Marchantiopsida</taxon>
        <taxon>Marchantiidae</taxon>
        <taxon>Marchantiales</taxon>
        <taxon>Ricciaceae</taxon>
        <taxon>Riccia</taxon>
    </lineage>
</organism>
<keyword evidence="2" id="KW-1185">Reference proteome</keyword>
<dbReference type="Proteomes" id="UP001633002">
    <property type="component" value="Unassembled WGS sequence"/>
</dbReference>
<evidence type="ECO:0000313" key="2">
    <source>
        <dbReference type="Proteomes" id="UP001633002"/>
    </source>
</evidence>
<gene>
    <name evidence="1" type="ORF">R1sor_025822</name>
</gene>
<accession>A0ABD3GFB0</accession>
<comment type="caution">
    <text evidence="1">The sequence shown here is derived from an EMBL/GenBank/DDBJ whole genome shotgun (WGS) entry which is preliminary data.</text>
</comment>
<dbReference type="EMBL" id="JBJQOH010000008">
    <property type="protein sequence ID" value="KAL3675874.1"/>
    <property type="molecule type" value="Genomic_DNA"/>
</dbReference>
<name>A0ABD3GFB0_9MARC</name>
<proteinExistence type="predicted"/>
<sequence length="200" mass="23061">MGRKPYKEVIPLVCCSVETYAAFEKFVKRWKQGTIRDVHGNIGRSKDPRTGQDADRDFSQLSVNRFRSINGLSDEDLKLAWTVLEEGKVWVSKPASYKEQHGSWDHLARANSIPDKWLEKMLKFLPEKDEKEAVLEELSSSDEEESNKNKKKFKKKTVGVLPSQITTAIHRIYTLSMEMPHPHDKSLCTFFIFHLFASTS</sequence>
<protein>
    <submittedName>
        <fullName evidence="1">Uncharacterized protein</fullName>
    </submittedName>
</protein>
<evidence type="ECO:0000313" key="1">
    <source>
        <dbReference type="EMBL" id="KAL3675874.1"/>
    </source>
</evidence>